<organism evidence="1 2">
    <name type="scientific">Luteolibacter rhizosphaerae</name>
    <dbReference type="NCBI Taxonomy" id="2989719"/>
    <lineage>
        <taxon>Bacteria</taxon>
        <taxon>Pseudomonadati</taxon>
        <taxon>Verrucomicrobiota</taxon>
        <taxon>Verrucomicrobiia</taxon>
        <taxon>Verrucomicrobiales</taxon>
        <taxon>Verrucomicrobiaceae</taxon>
        <taxon>Luteolibacter</taxon>
    </lineage>
</organism>
<dbReference type="RefSeq" id="WP_264513453.1">
    <property type="nucleotide sequence ID" value="NZ_JAPDDR010000004.1"/>
</dbReference>
<name>A0ABT3G387_9BACT</name>
<dbReference type="InterPro" id="IPR021829">
    <property type="entry name" value="DUF3419"/>
</dbReference>
<comment type="caution">
    <text evidence="1">The sequence shown here is derived from an EMBL/GenBank/DDBJ whole genome shotgun (WGS) entry which is preliminary data.</text>
</comment>
<dbReference type="EMBL" id="JAPDDR010000004">
    <property type="protein sequence ID" value="MCW1913951.1"/>
    <property type="molecule type" value="Genomic_DNA"/>
</dbReference>
<sequence length="361" mass="39883">MSSMPELSSPCAWAEEAAAWPLAFAQVREDPRLDMELARKLPEGATVVMIASGGDTAACLGRLPLTLHLVDMNPAQIALSRVKWHLASGSSEDAAALLGHAGMNPFDRMRGLALIQEQLELDENVFGPADRVAELGPDHCGRYEITFAELRSHLAPSREALDELLASPLPIEGFDQSPLAAALDDAFAAVMSLPNLVRLFGAEATQNPRRSFSDHFAARTREIVGRRAPRTNPFLRQILAGDFHPSHRYDWLQSCHLLTATPEWHYGKMRDLLESMRPGSVDLVHLSNILDWLSPAEAESTLHAARRAMRHGGKVIIRQLNSTLEVPSLESGLQWDPALGSAMERRDRSYFYPQIHVGTRP</sequence>
<dbReference type="Pfam" id="PF11899">
    <property type="entry name" value="DUF3419"/>
    <property type="match status" value="2"/>
</dbReference>
<evidence type="ECO:0000313" key="1">
    <source>
        <dbReference type="EMBL" id="MCW1913951.1"/>
    </source>
</evidence>
<dbReference type="Gene3D" id="3.40.50.150">
    <property type="entry name" value="Vaccinia Virus protein VP39"/>
    <property type="match status" value="1"/>
</dbReference>
<accession>A0ABT3G387</accession>
<gene>
    <name evidence="1" type="ORF">OJ996_10215</name>
</gene>
<protein>
    <submittedName>
        <fullName evidence="1">BtaA family protein</fullName>
    </submittedName>
</protein>
<proteinExistence type="predicted"/>
<dbReference type="Proteomes" id="UP001165653">
    <property type="component" value="Unassembled WGS sequence"/>
</dbReference>
<dbReference type="InterPro" id="IPR029063">
    <property type="entry name" value="SAM-dependent_MTases_sf"/>
</dbReference>
<dbReference type="SUPFAM" id="SSF53335">
    <property type="entry name" value="S-adenosyl-L-methionine-dependent methyltransferases"/>
    <property type="match status" value="1"/>
</dbReference>
<reference evidence="1" key="1">
    <citation type="submission" date="2022-10" db="EMBL/GenBank/DDBJ databases">
        <title>Luteolibacter sp. GHJ8, whole genome shotgun sequencing project.</title>
        <authorList>
            <person name="Zhao G."/>
            <person name="Shen L."/>
        </authorList>
    </citation>
    <scope>NUCLEOTIDE SEQUENCE</scope>
    <source>
        <strain evidence="1">GHJ8</strain>
    </source>
</reference>
<keyword evidence="2" id="KW-1185">Reference proteome</keyword>
<evidence type="ECO:0000313" key="2">
    <source>
        <dbReference type="Proteomes" id="UP001165653"/>
    </source>
</evidence>